<protein>
    <submittedName>
        <fullName evidence="1">Uncharacterized protein</fullName>
    </submittedName>
</protein>
<proteinExistence type="predicted"/>
<dbReference type="EMBL" id="GBXM01025503">
    <property type="protein sequence ID" value="JAH83074.1"/>
    <property type="molecule type" value="Transcribed_RNA"/>
</dbReference>
<name>A0A0E9VY51_ANGAN</name>
<reference evidence="1" key="2">
    <citation type="journal article" date="2015" name="Fish Shellfish Immunol.">
        <title>Early steps in the European eel (Anguilla anguilla)-Vibrio vulnificus interaction in the gills: Role of the RtxA13 toxin.</title>
        <authorList>
            <person name="Callol A."/>
            <person name="Pajuelo D."/>
            <person name="Ebbesson L."/>
            <person name="Teles M."/>
            <person name="MacKenzie S."/>
            <person name="Amaro C."/>
        </authorList>
    </citation>
    <scope>NUCLEOTIDE SEQUENCE</scope>
</reference>
<organism evidence="1">
    <name type="scientific">Anguilla anguilla</name>
    <name type="common">European freshwater eel</name>
    <name type="synonym">Muraena anguilla</name>
    <dbReference type="NCBI Taxonomy" id="7936"/>
    <lineage>
        <taxon>Eukaryota</taxon>
        <taxon>Metazoa</taxon>
        <taxon>Chordata</taxon>
        <taxon>Craniata</taxon>
        <taxon>Vertebrata</taxon>
        <taxon>Euteleostomi</taxon>
        <taxon>Actinopterygii</taxon>
        <taxon>Neopterygii</taxon>
        <taxon>Teleostei</taxon>
        <taxon>Anguilliformes</taxon>
        <taxon>Anguillidae</taxon>
        <taxon>Anguilla</taxon>
    </lineage>
</organism>
<reference evidence="1" key="1">
    <citation type="submission" date="2014-11" db="EMBL/GenBank/DDBJ databases">
        <authorList>
            <person name="Amaro Gonzalez C."/>
        </authorList>
    </citation>
    <scope>NUCLEOTIDE SEQUENCE</scope>
</reference>
<evidence type="ECO:0000313" key="1">
    <source>
        <dbReference type="EMBL" id="JAH83074.1"/>
    </source>
</evidence>
<accession>A0A0E9VY51</accession>
<dbReference type="AlphaFoldDB" id="A0A0E9VY51"/>
<sequence>MTYNGNSLHSFCSYICVTII</sequence>